<keyword evidence="2" id="KW-1185">Reference proteome</keyword>
<evidence type="ECO:0000313" key="1">
    <source>
        <dbReference type="EMBL" id="KAJ8050017.1"/>
    </source>
</evidence>
<proteinExistence type="predicted"/>
<reference evidence="1" key="1">
    <citation type="submission" date="2021-10" db="EMBL/GenBank/DDBJ databases">
        <title>Tropical sea cucumber genome reveals ecological adaptation and Cuvierian tubules defense mechanism.</title>
        <authorList>
            <person name="Chen T."/>
        </authorList>
    </citation>
    <scope>NUCLEOTIDE SEQUENCE</scope>
    <source>
        <strain evidence="1">Nanhai2018</strain>
        <tissue evidence="1">Muscle</tissue>
    </source>
</reference>
<name>A0A9Q1CR42_HOLLE</name>
<dbReference type="Proteomes" id="UP001152320">
    <property type="component" value="Chromosome 1"/>
</dbReference>
<organism evidence="1 2">
    <name type="scientific">Holothuria leucospilota</name>
    <name type="common">Black long sea cucumber</name>
    <name type="synonym">Mertensiothuria leucospilota</name>
    <dbReference type="NCBI Taxonomy" id="206669"/>
    <lineage>
        <taxon>Eukaryota</taxon>
        <taxon>Metazoa</taxon>
        <taxon>Echinodermata</taxon>
        <taxon>Eleutherozoa</taxon>
        <taxon>Echinozoa</taxon>
        <taxon>Holothuroidea</taxon>
        <taxon>Aspidochirotacea</taxon>
        <taxon>Aspidochirotida</taxon>
        <taxon>Holothuriidae</taxon>
        <taxon>Holothuria</taxon>
    </lineage>
</organism>
<sequence length="218" mass="24666">MSISCGDVVSVPMPGDCTTNFGVHSIEKHSSEFIAKGPVIGQPAITISAPVGLLHSSSDKGSLVERRKLLQHQKEQFNLALERSKRDFAFRMESRKHQLSSLLRKEVKLALKSKLPRRSFALGPCQYDTDLSLFHLDFFQKRKAVFSYKDETISHLDEMLGVKWDVLEIDGRCKFISQVTVSLSRENTLFVCVYSSVFWGILGNDYRATLFTDMANNQ</sequence>
<dbReference type="EMBL" id="JAIZAY010000001">
    <property type="protein sequence ID" value="KAJ8050017.1"/>
    <property type="molecule type" value="Genomic_DNA"/>
</dbReference>
<comment type="caution">
    <text evidence="1">The sequence shown here is derived from an EMBL/GenBank/DDBJ whole genome shotgun (WGS) entry which is preliminary data.</text>
</comment>
<dbReference type="OrthoDB" id="10482896at2759"/>
<evidence type="ECO:0000313" key="2">
    <source>
        <dbReference type="Proteomes" id="UP001152320"/>
    </source>
</evidence>
<dbReference type="AlphaFoldDB" id="A0A9Q1CR42"/>
<gene>
    <name evidence="1" type="ORF">HOLleu_03033</name>
</gene>
<accession>A0A9Q1CR42</accession>
<protein>
    <submittedName>
        <fullName evidence="1">Uncharacterized protein</fullName>
    </submittedName>
</protein>